<dbReference type="OrthoDB" id="9796185at2"/>
<evidence type="ECO:0000256" key="3">
    <source>
        <dbReference type="ARBA" id="ARBA00022781"/>
    </source>
</evidence>
<keyword evidence="7 8" id="KW-0066">ATP synthesis</keyword>
<keyword evidence="4 8" id="KW-0406">Ion transport</keyword>
<dbReference type="GO" id="GO:0045259">
    <property type="term" value="C:proton-transporting ATP synthase complex"/>
    <property type="evidence" value="ECO:0007669"/>
    <property type="project" value="UniProtKB-KW"/>
</dbReference>
<keyword evidence="5 8" id="KW-0472">Membrane</keyword>
<evidence type="ECO:0000256" key="2">
    <source>
        <dbReference type="ARBA" id="ARBA00022448"/>
    </source>
</evidence>
<reference evidence="9 10" key="1">
    <citation type="submission" date="2016-11" db="EMBL/GenBank/DDBJ databases">
        <title>Complete genome sequence of Sulfitobacter sp. AM1-D1, a toxic bacteria associated with marine dinoflagellate Alexandrium minutum in East China Sea.</title>
        <authorList>
            <person name="Yang Q."/>
            <person name="Zhang X."/>
            <person name="Tian X."/>
        </authorList>
    </citation>
    <scope>NUCLEOTIDE SEQUENCE [LARGE SCALE GENOMIC DNA]</scope>
    <source>
        <strain evidence="9 10">AM1-D1</strain>
    </source>
</reference>
<dbReference type="AlphaFoldDB" id="A0A1J0WEC1"/>
<organism evidence="9 10">
    <name type="scientific">Sulfitobacter alexandrii</name>
    <dbReference type="NCBI Taxonomy" id="1917485"/>
    <lineage>
        <taxon>Bacteria</taxon>
        <taxon>Pseudomonadati</taxon>
        <taxon>Pseudomonadota</taxon>
        <taxon>Alphaproteobacteria</taxon>
        <taxon>Rhodobacterales</taxon>
        <taxon>Roseobacteraceae</taxon>
        <taxon>Sulfitobacter</taxon>
    </lineage>
</organism>
<dbReference type="SUPFAM" id="SSF47928">
    <property type="entry name" value="N-terminal domain of the delta subunit of the F1F0-ATP synthase"/>
    <property type="match status" value="1"/>
</dbReference>
<evidence type="ECO:0000256" key="4">
    <source>
        <dbReference type="ARBA" id="ARBA00023065"/>
    </source>
</evidence>
<dbReference type="NCBIfam" id="TIGR01145">
    <property type="entry name" value="ATP_synt_delta"/>
    <property type="match status" value="1"/>
</dbReference>
<comment type="subcellular location">
    <subcellularLocation>
        <location evidence="8">Cell membrane</location>
        <topology evidence="8">Peripheral membrane protein</topology>
    </subcellularLocation>
    <subcellularLocation>
        <location evidence="1">Membrane</location>
    </subcellularLocation>
</comment>
<keyword evidence="2 8" id="KW-0813">Transport</keyword>
<dbReference type="KEGG" id="suam:BOO69_03940"/>
<evidence type="ECO:0000313" key="10">
    <source>
        <dbReference type="Proteomes" id="UP000181897"/>
    </source>
</evidence>
<dbReference type="InterPro" id="IPR000711">
    <property type="entry name" value="ATPase_OSCP/dsu"/>
</dbReference>
<evidence type="ECO:0000256" key="5">
    <source>
        <dbReference type="ARBA" id="ARBA00023136"/>
    </source>
</evidence>
<keyword evidence="3 8" id="KW-0375">Hydrogen ion transport</keyword>
<dbReference type="Gene3D" id="1.10.520.20">
    <property type="entry name" value="N-terminal domain of the delta subunit of the F1F0-ATP synthase"/>
    <property type="match status" value="1"/>
</dbReference>
<dbReference type="Pfam" id="PF00213">
    <property type="entry name" value="OSCP"/>
    <property type="match status" value="1"/>
</dbReference>
<dbReference type="InterPro" id="IPR020781">
    <property type="entry name" value="ATPase_OSCP/d_CS"/>
</dbReference>
<dbReference type="PANTHER" id="PTHR11910">
    <property type="entry name" value="ATP SYNTHASE DELTA CHAIN"/>
    <property type="match status" value="1"/>
</dbReference>
<evidence type="ECO:0000256" key="1">
    <source>
        <dbReference type="ARBA" id="ARBA00004370"/>
    </source>
</evidence>
<dbReference type="GO" id="GO:0046933">
    <property type="term" value="F:proton-transporting ATP synthase activity, rotational mechanism"/>
    <property type="evidence" value="ECO:0007669"/>
    <property type="project" value="UniProtKB-UniRule"/>
</dbReference>
<dbReference type="NCBIfam" id="NF004406">
    <property type="entry name" value="PRK05758.3-2"/>
    <property type="match status" value="1"/>
</dbReference>
<comment type="similarity">
    <text evidence="8">Belongs to the ATPase delta chain family.</text>
</comment>
<sequence length="188" mass="20226">MDVSETASISTGIAQRYASAVYDLAKDGDKVKDIESDLDALNEALNGSEDFRDLINSPVYTRDEQGKAITALAKKMNLSSIMSSTLALMASKRRLFVLPQLVRTLREQIAEDKGEVTADVVSAKALTKAQSDKLAKTLTANTGKTVTLQTTVDESLIGGLIVKVGSKMIDTSIRSKLNSLQNVMKEVG</sequence>
<keyword evidence="8" id="KW-1003">Cell membrane</keyword>
<comment type="function">
    <text evidence="8">F(1)F(0) ATP synthase produces ATP from ADP in the presence of a proton or sodium gradient. F-type ATPases consist of two structural domains, F(1) containing the extramembraneous catalytic core and F(0) containing the membrane proton channel, linked together by a central stalk and a peripheral stalk. During catalysis, ATP synthesis in the catalytic domain of F(1) is coupled via a rotary mechanism of the central stalk subunits to proton translocation.</text>
</comment>
<evidence type="ECO:0000256" key="6">
    <source>
        <dbReference type="ARBA" id="ARBA00023196"/>
    </source>
</evidence>
<dbReference type="HAMAP" id="MF_01416">
    <property type="entry name" value="ATP_synth_delta_bact"/>
    <property type="match status" value="1"/>
</dbReference>
<dbReference type="PROSITE" id="PS00389">
    <property type="entry name" value="ATPASE_DELTA"/>
    <property type="match status" value="1"/>
</dbReference>
<dbReference type="EMBL" id="CP018076">
    <property type="protein sequence ID" value="APE42665.1"/>
    <property type="molecule type" value="Genomic_DNA"/>
</dbReference>
<accession>A0A1J0WEC1</accession>
<evidence type="ECO:0000256" key="8">
    <source>
        <dbReference type="HAMAP-Rule" id="MF_01416"/>
    </source>
</evidence>
<dbReference type="GO" id="GO:0005886">
    <property type="term" value="C:plasma membrane"/>
    <property type="evidence" value="ECO:0007669"/>
    <property type="project" value="UniProtKB-SubCell"/>
</dbReference>
<keyword evidence="6 8" id="KW-0139">CF(1)</keyword>
<dbReference type="STRING" id="1917485.BOO69_03940"/>
<name>A0A1J0WEC1_9RHOB</name>
<protein>
    <recommendedName>
        <fullName evidence="8">ATP synthase subunit delta</fullName>
    </recommendedName>
    <alternativeName>
        <fullName evidence="8">ATP synthase F(1) sector subunit delta</fullName>
    </alternativeName>
    <alternativeName>
        <fullName evidence="8">F-type ATPase subunit delta</fullName>
        <shortName evidence="8">F-ATPase subunit delta</shortName>
    </alternativeName>
</protein>
<dbReference type="InterPro" id="IPR026015">
    <property type="entry name" value="ATP_synth_OSCP/delta_N_sf"/>
</dbReference>
<keyword evidence="10" id="KW-1185">Reference proteome</keyword>
<evidence type="ECO:0000256" key="7">
    <source>
        <dbReference type="ARBA" id="ARBA00023310"/>
    </source>
</evidence>
<dbReference type="NCBIfam" id="NF004402">
    <property type="entry name" value="PRK05758.2-2"/>
    <property type="match status" value="1"/>
</dbReference>
<proteinExistence type="inferred from homology"/>
<dbReference type="Proteomes" id="UP000181897">
    <property type="component" value="Chromosome"/>
</dbReference>
<dbReference type="PRINTS" id="PR00125">
    <property type="entry name" value="ATPASEDELTA"/>
</dbReference>
<comment type="function">
    <text evidence="8">This protein is part of the stalk that links CF(0) to CF(1). It either transmits conformational changes from CF(0) to CF(1) or is implicated in proton conduction.</text>
</comment>
<evidence type="ECO:0000313" key="9">
    <source>
        <dbReference type="EMBL" id="APE42665.1"/>
    </source>
</evidence>
<gene>
    <name evidence="8" type="primary">atpH</name>
    <name evidence="9" type="ORF">BOO69_03940</name>
</gene>